<evidence type="ECO:0000313" key="2">
    <source>
        <dbReference type="Proteomes" id="UP000465221"/>
    </source>
</evidence>
<reference evidence="1 2" key="1">
    <citation type="submission" date="2020-01" db="EMBL/GenBank/DDBJ databases">
        <title>Draft genome sequence of Aspergillus udagawae IFM 46972.</title>
        <authorList>
            <person name="Takahashi H."/>
            <person name="Yaguchi T."/>
        </authorList>
    </citation>
    <scope>NUCLEOTIDE SEQUENCE [LARGE SCALE GENOMIC DNA]</scope>
    <source>
        <strain evidence="1 2">IFM 46972</strain>
    </source>
</reference>
<protein>
    <submittedName>
        <fullName evidence="1">Uncharacterized protein</fullName>
    </submittedName>
</protein>
<name>A0A8H3NL14_9EURO</name>
<dbReference type="Proteomes" id="UP000465221">
    <property type="component" value="Unassembled WGS sequence"/>
</dbReference>
<organism evidence="1 2">
    <name type="scientific">Aspergillus udagawae</name>
    <dbReference type="NCBI Taxonomy" id="91492"/>
    <lineage>
        <taxon>Eukaryota</taxon>
        <taxon>Fungi</taxon>
        <taxon>Dikarya</taxon>
        <taxon>Ascomycota</taxon>
        <taxon>Pezizomycotina</taxon>
        <taxon>Eurotiomycetes</taxon>
        <taxon>Eurotiomycetidae</taxon>
        <taxon>Eurotiales</taxon>
        <taxon>Aspergillaceae</taxon>
        <taxon>Aspergillus</taxon>
        <taxon>Aspergillus subgen. Fumigati</taxon>
    </lineage>
</organism>
<comment type="caution">
    <text evidence="1">The sequence shown here is derived from an EMBL/GenBank/DDBJ whole genome shotgun (WGS) entry which is preliminary data.</text>
</comment>
<dbReference type="AlphaFoldDB" id="A0A8H3NL14"/>
<accession>A0A8H3NL14</accession>
<dbReference type="EMBL" id="BLKC01000021">
    <property type="protein sequence ID" value="GFF33637.1"/>
    <property type="molecule type" value="Genomic_DNA"/>
</dbReference>
<proteinExistence type="predicted"/>
<evidence type="ECO:0000313" key="1">
    <source>
        <dbReference type="EMBL" id="GFF33637.1"/>
    </source>
</evidence>
<gene>
    <name evidence="1" type="ORF">IFM46972_03962</name>
</gene>
<sequence>MSTLKLMVTTLNLNFLSYHAIKQATESRFNHAVPVHGLTQRDR</sequence>